<proteinExistence type="predicted"/>
<evidence type="ECO:0000313" key="2">
    <source>
        <dbReference type="EMBL" id="RPA76173.1"/>
    </source>
</evidence>
<keyword evidence="3" id="KW-1185">Reference proteome</keyword>
<accession>A0A3N4HQR1</accession>
<feature type="region of interest" description="Disordered" evidence="1">
    <location>
        <begin position="253"/>
        <end position="277"/>
    </location>
</feature>
<dbReference type="EMBL" id="ML119749">
    <property type="protein sequence ID" value="RPA76173.1"/>
    <property type="molecule type" value="Genomic_DNA"/>
</dbReference>
<evidence type="ECO:0000313" key="3">
    <source>
        <dbReference type="Proteomes" id="UP000275078"/>
    </source>
</evidence>
<gene>
    <name evidence="2" type="ORF">BJ508DRAFT_337940</name>
</gene>
<dbReference type="Proteomes" id="UP000275078">
    <property type="component" value="Unassembled WGS sequence"/>
</dbReference>
<feature type="compositionally biased region" description="Polar residues" evidence="1">
    <location>
        <begin position="1"/>
        <end position="22"/>
    </location>
</feature>
<feature type="compositionally biased region" description="Polar residues" evidence="1">
    <location>
        <begin position="350"/>
        <end position="367"/>
    </location>
</feature>
<reference evidence="2 3" key="1">
    <citation type="journal article" date="2018" name="Nat. Ecol. Evol.">
        <title>Pezizomycetes genomes reveal the molecular basis of ectomycorrhizal truffle lifestyle.</title>
        <authorList>
            <person name="Murat C."/>
            <person name="Payen T."/>
            <person name="Noel B."/>
            <person name="Kuo A."/>
            <person name="Morin E."/>
            <person name="Chen J."/>
            <person name="Kohler A."/>
            <person name="Krizsan K."/>
            <person name="Balestrini R."/>
            <person name="Da Silva C."/>
            <person name="Montanini B."/>
            <person name="Hainaut M."/>
            <person name="Levati E."/>
            <person name="Barry K.W."/>
            <person name="Belfiori B."/>
            <person name="Cichocki N."/>
            <person name="Clum A."/>
            <person name="Dockter R.B."/>
            <person name="Fauchery L."/>
            <person name="Guy J."/>
            <person name="Iotti M."/>
            <person name="Le Tacon F."/>
            <person name="Lindquist E.A."/>
            <person name="Lipzen A."/>
            <person name="Malagnac F."/>
            <person name="Mello A."/>
            <person name="Molinier V."/>
            <person name="Miyauchi S."/>
            <person name="Poulain J."/>
            <person name="Riccioni C."/>
            <person name="Rubini A."/>
            <person name="Sitrit Y."/>
            <person name="Splivallo R."/>
            <person name="Traeger S."/>
            <person name="Wang M."/>
            <person name="Zifcakova L."/>
            <person name="Wipf D."/>
            <person name="Zambonelli A."/>
            <person name="Paolocci F."/>
            <person name="Nowrousian M."/>
            <person name="Ottonello S."/>
            <person name="Baldrian P."/>
            <person name="Spatafora J.W."/>
            <person name="Henrissat B."/>
            <person name="Nagy L.G."/>
            <person name="Aury J.M."/>
            <person name="Wincker P."/>
            <person name="Grigoriev I.V."/>
            <person name="Bonfante P."/>
            <person name="Martin F.M."/>
        </authorList>
    </citation>
    <scope>NUCLEOTIDE SEQUENCE [LARGE SCALE GENOMIC DNA]</scope>
    <source>
        <strain evidence="2 3">RN42</strain>
    </source>
</reference>
<evidence type="ECO:0000256" key="1">
    <source>
        <dbReference type="SAM" id="MobiDB-lite"/>
    </source>
</evidence>
<feature type="compositionally biased region" description="Acidic residues" evidence="1">
    <location>
        <begin position="260"/>
        <end position="274"/>
    </location>
</feature>
<dbReference type="AlphaFoldDB" id="A0A3N4HQR1"/>
<protein>
    <submittedName>
        <fullName evidence="2">Uncharacterized protein</fullName>
    </submittedName>
</protein>
<sequence>MAESIQPETNEASKTQSETPSLPSFIRNARPAPFLEIDVNGLKTFLIGDTYITEFHEFFLPEMYANLNMGYMAEWVADAMRKKGGWNLYALNYLLQYELSQFTLFTLYNDEDEQARLAAAHKEAQDKLKTNAPLHTPNSRSDFSLVLWVEDEVATRLTDEEIIAGLDNENYVSYSTLFALMRGKGFDPITWLGGRKTKKQRTAYFGHPRVDPKTASLDVPACIRALSAYMDPLDTSLEKIAEGFPVWAKIGSVQSPSDGGAEEEMLGEGGEGGDNEGQKVEACAISLQASGWKTLSRRHSSSNSSRLHHGGPKALPAVGESSDDIISGGEASETADASNSREQAGVWKLSTATYSRSSTDSKAATNEPTPPPDHDRTAISKIGFSQSGTDHFSNFTSITTRRLERHTIRSQRKGRGAVSSLFKPQMDEPVAATLVEDAKGVKEVTEEKDGDHAMEEKDVKYVTKDKDVKDVTEEKDFETATEEKDVKDVTDLEEEVVEETIQPTAPESRPPDSILIGLFRKDSPFMKSIEDEFCTAVDLWARNVLAAYKEMSLIEGNKTGKWIATVSLFRDLIKGLSKELFEVQAQLELPHSTIAPGSWRYLDDPKIIDCLNEKPYHQRLIHVLRVFGFRLHHWSAMMYVRCEWCRLAGKEPQFLCERGYTDKELGSLEFVMKQFLWVALQKRVNYTGNKAFLQHLLDISASYAPTIETAWWIDYM</sequence>
<organism evidence="2 3">
    <name type="scientific">Ascobolus immersus RN42</name>
    <dbReference type="NCBI Taxonomy" id="1160509"/>
    <lineage>
        <taxon>Eukaryota</taxon>
        <taxon>Fungi</taxon>
        <taxon>Dikarya</taxon>
        <taxon>Ascomycota</taxon>
        <taxon>Pezizomycotina</taxon>
        <taxon>Pezizomycetes</taxon>
        <taxon>Pezizales</taxon>
        <taxon>Ascobolaceae</taxon>
        <taxon>Ascobolus</taxon>
    </lineage>
</organism>
<name>A0A3N4HQR1_ASCIM</name>
<feature type="compositionally biased region" description="Basic residues" evidence="1">
    <location>
        <begin position="295"/>
        <end position="311"/>
    </location>
</feature>
<feature type="region of interest" description="Disordered" evidence="1">
    <location>
        <begin position="1"/>
        <end position="24"/>
    </location>
</feature>
<feature type="region of interest" description="Disordered" evidence="1">
    <location>
        <begin position="294"/>
        <end position="386"/>
    </location>
</feature>